<dbReference type="PROSITE" id="PS50931">
    <property type="entry name" value="HTH_LYSR"/>
    <property type="match status" value="1"/>
</dbReference>
<protein>
    <submittedName>
        <fullName evidence="6">LysR family transcriptional regulator</fullName>
    </submittedName>
</protein>
<dbReference type="InterPro" id="IPR036390">
    <property type="entry name" value="WH_DNA-bd_sf"/>
</dbReference>
<keyword evidence="3" id="KW-0238">DNA-binding</keyword>
<dbReference type="EMBL" id="JABBNT010000001">
    <property type="protein sequence ID" value="NMM43489.1"/>
    <property type="molecule type" value="Genomic_DNA"/>
</dbReference>
<evidence type="ECO:0000259" key="5">
    <source>
        <dbReference type="PROSITE" id="PS50931"/>
    </source>
</evidence>
<dbReference type="SUPFAM" id="SSF53850">
    <property type="entry name" value="Periplasmic binding protein-like II"/>
    <property type="match status" value="1"/>
</dbReference>
<comment type="caution">
    <text evidence="6">The sequence shown here is derived from an EMBL/GenBank/DDBJ whole genome shotgun (WGS) entry which is preliminary data.</text>
</comment>
<comment type="similarity">
    <text evidence="1">Belongs to the LysR transcriptional regulatory family.</text>
</comment>
<keyword evidence="4" id="KW-0804">Transcription</keyword>
<dbReference type="PANTHER" id="PTHR30126:SF98">
    <property type="entry name" value="HTH-TYPE TRANSCRIPTIONAL ACTIVATOR BAUR"/>
    <property type="match status" value="1"/>
</dbReference>
<dbReference type="InterPro" id="IPR000847">
    <property type="entry name" value="LysR_HTH_N"/>
</dbReference>
<dbReference type="Pfam" id="PF03466">
    <property type="entry name" value="LysR_substrate"/>
    <property type="match status" value="1"/>
</dbReference>
<reference evidence="6 7" key="1">
    <citation type="submission" date="2020-04" db="EMBL/GenBank/DDBJ databases">
        <title>Rhodospirillaceae bacterium KN72 isolated from deep sea.</title>
        <authorList>
            <person name="Zhang D.-C."/>
        </authorList>
    </citation>
    <scope>NUCLEOTIDE SEQUENCE [LARGE SCALE GENOMIC DNA]</scope>
    <source>
        <strain evidence="6 7">KN72</strain>
    </source>
</reference>
<keyword evidence="7" id="KW-1185">Reference proteome</keyword>
<dbReference type="SUPFAM" id="SSF46785">
    <property type="entry name" value="Winged helix' DNA-binding domain"/>
    <property type="match status" value="1"/>
</dbReference>
<accession>A0A7Y0DXL9</accession>
<evidence type="ECO:0000256" key="4">
    <source>
        <dbReference type="ARBA" id="ARBA00023163"/>
    </source>
</evidence>
<evidence type="ECO:0000256" key="1">
    <source>
        <dbReference type="ARBA" id="ARBA00009437"/>
    </source>
</evidence>
<dbReference type="Gene3D" id="1.10.10.10">
    <property type="entry name" value="Winged helix-like DNA-binding domain superfamily/Winged helix DNA-binding domain"/>
    <property type="match status" value="1"/>
</dbReference>
<dbReference type="Gene3D" id="3.40.190.290">
    <property type="match status" value="1"/>
</dbReference>
<keyword evidence="2" id="KW-0805">Transcription regulation</keyword>
<dbReference type="PANTHER" id="PTHR30126">
    <property type="entry name" value="HTH-TYPE TRANSCRIPTIONAL REGULATOR"/>
    <property type="match status" value="1"/>
</dbReference>
<dbReference type="AlphaFoldDB" id="A0A7Y0DXL9"/>
<evidence type="ECO:0000313" key="7">
    <source>
        <dbReference type="Proteomes" id="UP000539372"/>
    </source>
</evidence>
<organism evidence="6 7">
    <name type="scientific">Pacificispira spongiicola</name>
    <dbReference type="NCBI Taxonomy" id="2729598"/>
    <lineage>
        <taxon>Bacteria</taxon>
        <taxon>Pseudomonadati</taxon>
        <taxon>Pseudomonadota</taxon>
        <taxon>Alphaproteobacteria</taxon>
        <taxon>Rhodospirillales</taxon>
        <taxon>Rhodospirillaceae</taxon>
        <taxon>Pacificispira</taxon>
    </lineage>
</organism>
<evidence type="ECO:0000256" key="2">
    <source>
        <dbReference type="ARBA" id="ARBA00023015"/>
    </source>
</evidence>
<dbReference type="Proteomes" id="UP000539372">
    <property type="component" value="Unassembled WGS sequence"/>
</dbReference>
<evidence type="ECO:0000313" key="6">
    <source>
        <dbReference type="EMBL" id="NMM43489.1"/>
    </source>
</evidence>
<dbReference type="InterPro" id="IPR005119">
    <property type="entry name" value="LysR_subst-bd"/>
</dbReference>
<proteinExistence type="inferred from homology"/>
<dbReference type="GO" id="GO:0000976">
    <property type="term" value="F:transcription cis-regulatory region binding"/>
    <property type="evidence" value="ECO:0007669"/>
    <property type="project" value="TreeGrafter"/>
</dbReference>
<feature type="domain" description="HTH lysR-type" evidence="5">
    <location>
        <begin position="13"/>
        <end position="70"/>
    </location>
</feature>
<dbReference type="CDD" id="cd05466">
    <property type="entry name" value="PBP2_LTTR_substrate"/>
    <property type="match status" value="1"/>
</dbReference>
<dbReference type="RefSeq" id="WP_169623763.1">
    <property type="nucleotide sequence ID" value="NZ_JABBNT010000001.1"/>
</dbReference>
<dbReference type="GO" id="GO:0003700">
    <property type="term" value="F:DNA-binding transcription factor activity"/>
    <property type="evidence" value="ECO:0007669"/>
    <property type="project" value="InterPro"/>
</dbReference>
<dbReference type="InterPro" id="IPR036388">
    <property type="entry name" value="WH-like_DNA-bd_sf"/>
</dbReference>
<name>A0A7Y0DXL9_9PROT</name>
<gene>
    <name evidence="6" type="ORF">HH303_03295</name>
</gene>
<evidence type="ECO:0000256" key="3">
    <source>
        <dbReference type="ARBA" id="ARBA00023125"/>
    </source>
</evidence>
<dbReference type="Pfam" id="PF00126">
    <property type="entry name" value="HTH_1"/>
    <property type="match status" value="1"/>
</dbReference>
<sequence>MAQTPFTGRLGDTDIRLLKVFARVVECGGFTPAEAELDIARSTISTHIANLETRLGIRLCTRGRGGFALTEEGRLVYEETQRLLTALDSFEARVSGASRRLVGDLHVAVIDGILTLPGIPVTQALAKFRDAAPDVHVTLSVMSSEEMERRLLDGTLHVAFLGQHRPKSGLSYREVAREVQYIYCGRDHPLYGKPDAEITEADLTRHAYAGLSLLEGSHAADRPYRTRPAASASNLEAILILLNTGRYLGRLPEQYAEVWEGQGLIRPLRKDLTRYDQGFAITTRDTKRPPPVVAAFLNRFDESVARTRS</sequence>
<dbReference type="FunFam" id="1.10.10.10:FF:000001">
    <property type="entry name" value="LysR family transcriptional regulator"/>
    <property type="match status" value="1"/>
</dbReference>